<dbReference type="AlphaFoldDB" id="A0AAN8RLN2"/>
<keyword evidence="2" id="KW-0472">Membrane</keyword>
<name>A0AAN8RLN2_9PEZI</name>
<feature type="transmembrane region" description="Helical" evidence="2">
    <location>
        <begin position="383"/>
        <end position="407"/>
    </location>
</feature>
<feature type="compositionally biased region" description="Low complexity" evidence="1">
    <location>
        <begin position="46"/>
        <end position="61"/>
    </location>
</feature>
<feature type="region of interest" description="Disordered" evidence="1">
    <location>
        <begin position="44"/>
        <end position="69"/>
    </location>
</feature>
<dbReference type="Proteomes" id="UP001313282">
    <property type="component" value="Unassembled WGS sequence"/>
</dbReference>
<reference evidence="4 5" key="1">
    <citation type="submission" date="2019-10" db="EMBL/GenBank/DDBJ databases">
        <authorList>
            <person name="Palmer J.M."/>
        </authorList>
    </citation>
    <scope>NUCLEOTIDE SEQUENCE [LARGE SCALE GENOMIC DNA]</scope>
    <source>
        <strain evidence="4 5">TWF718</strain>
    </source>
</reference>
<gene>
    <name evidence="4" type="ORF">TWF718_005177</name>
</gene>
<feature type="chain" id="PRO_5042866641" evidence="3">
    <location>
        <begin position="37"/>
        <end position="418"/>
    </location>
</feature>
<accession>A0AAN8RLN2</accession>
<dbReference type="EMBL" id="JAVHNR010000002">
    <property type="protein sequence ID" value="KAK6352028.1"/>
    <property type="molecule type" value="Genomic_DNA"/>
</dbReference>
<evidence type="ECO:0000256" key="3">
    <source>
        <dbReference type="SAM" id="SignalP"/>
    </source>
</evidence>
<feature type="signal peptide" evidence="3">
    <location>
        <begin position="1"/>
        <end position="36"/>
    </location>
</feature>
<protein>
    <submittedName>
        <fullName evidence="4">Uncharacterized protein</fullName>
    </submittedName>
</protein>
<keyword evidence="2" id="KW-1133">Transmembrane helix</keyword>
<evidence type="ECO:0000256" key="1">
    <source>
        <dbReference type="SAM" id="MobiDB-lite"/>
    </source>
</evidence>
<keyword evidence="3" id="KW-0732">Signal</keyword>
<comment type="caution">
    <text evidence="4">The sequence shown here is derived from an EMBL/GenBank/DDBJ whole genome shotgun (WGS) entry which is preliminary data.</text>
</comment>
<organism evidence="4 5">
    <name type="scientific">Orbilia javanica</name>
    <dbReference type="NCBI Taxonomy" id="47235"/>
    <lineage>
        <taxon>Eukaryota</taxon>
        <taxon>Fungi</taxon>
        <taxon>Dikarya</taxon>
        <taxon>Ascomycota</taxon>
        <taxon>Pezizomycotina</taxon>
        <taxon>Orbiliomycetes</taxon>
        <taxon>Orbiliales</taxon>
        <taxon>Orbiliaceae</taxon>
        <taxon>Orbilia</taxon>
    </lineage>
</organism>
<evidence type="ECO:0000313" key="5">
    <source>
        <dbReference type="Proteomes" id="UP001313282"/>
    </source>
</evidence>
<keyword evidence="5" id="KW-1185">Reference proteome</keyword>
<keyword evidence="2" id="KW-0812">Transmembrane</keyword>
<feature type="transmembrane region" description="Helical" evidence="2">
    <location>
        <begin position="274"/>
        <end position="294"/>
    </location>
</feature>
<sequence length="418" mass="45687">MHKNRQRKTRLNPLYGLRLALSVPLVLLTTINFANAVPHTVPSAITTTSSTSTSTSTSNSTVKDAPEFTNWPPPAIFPRGLSSEEAYGPPSPEFRPEIHIDMLCVPAGGFEIDPSSGDCKIDTFCTPVEPGNQHVGISHKTHSGTPTHRLAGRYIGPRQDQTETVYAITLPGPTISVYFPAGTFPPSHPSHPFYPNGAHPWYESSSPPSAELVPAPVPVPVPVPVPGPAFNPNTLTPNTQNLGIPRQRNPFHPSPANPFQKPCQIPKVYEGICYPLVIPSVVITTYLLATYILYSGDPSKPIPPVYQPPPSPPPHVPYYYRRQNGRYFYPPVATVGQNIRNNLLCLVNFFCGETPPPQPPHLTPRSTRANIRNNEMERVNHSACYFLTSILTYGAGLVILGSFLGGLCNCVKSECEFK</sequence>
<evidence type="ECO:0000256" key="2">
    <source>
        <dbReference type="SAM" id="Phobius"/>
    </source>
</evidence>
<evidence type="ECO:0000313" key="4">
    <source>
        <dbReference type="EMBL" id="KAK6352028.1"/>
    </source>
</evidence>
<proteinExistence type="predicted"/>